<keyword evidence="10 17" id="KW-0520">NAD</keyword>
<dbReference type="InterPro" id="IPR004443">
    <property type="entry name" value="YjeF_N_dom"/>
</dbReference>
<evidence type="ECO:0000256" key="10">
    <source>
        <dbReference type="ARBA" id="ARBA00023027"/>
    </source>
</evidence>
<evidence type="ECO:0000256" key="13">
    <source>
        <dbReference type="ARBA" id="ARBA00023268"/>
    </source>
</evidence>
<keyword evidence="7 17" id="KW-0067">ATP-binding</keyword>
<keyword evidence="11 18" id="KW-0413">Isomerase</keyword>
<dbReference type="HAMAP" id="MF_01965">
    <property type="entry name" value="NADHX_dehydratase"/>
    <property type="match status" value="1"/>
</dbReference>
<keyword evidence="5 18" id="KW-0479">Metal-binding</keyword>
<evidence type="ECO:0000256" key="16">
    <source>
        <dbReference type="ARBA" id="ARBA00049209"/>
    </source>
</evidence>
<feature type="binding site" evidence="18">
    <location>
        <position position="125"/>
    </location>
    <ligand>
        <name>K(+)</name>
        <dbReference type="ChEBI" id="CHEBI:29103"/>
    </ligand>
</feature>
<feature type="binding site" evidence="17">
    <location>
        <position position="437"/>
    </location>
    <ligand>
        <name>AMP</name>
        <dbReference type="ChEBI" id="CHEBI:456215"/>
    </ligand>
</feature>
<comment type="catalytic activity">
    <reaction evidence="2 18 19">
        <text>(6R)-NADPHX = (6S)-NADPHX</text>
        <dbReference type="Rhea" id="RHEA:32227"/>
        <dbReference type="ChEBI" id="CHEBI:64076"/>
        <dbReference type="ChEBI" id="CHEBI:64077"/>
        <dbReference type="EC" id="5.1.99.6"/>
    </reaction>
</comment>
<evidence type="ECO:0000256" key="17">
    <source>
        <dbReference type="HAMAP-Rule" id="MF_01965"/>
    </source>
</evidence>
<comment type="similarity">
    <text evidence="17">Belongs to the NnrD/CARKD family.</text>
</comment>
<sequence length="505" mass="54983">MKIFNSSQIRKADAYTIAHEPVTELKLMERAAEACAKWLEDEIPRETVFYIFCGSGNNGGDGLALARLLCHNGLSTHVFVGESNEQASEARSVNFQRLAEHPEIAVHQLEDAVELDFEANSVLVDALFGTGLNREIDGKYAELINFLNELPFRRISIDVPSGLFADRLIKENATVFTAHDTLSFQFWKQSFLHPETGAFCGNVHILDIGLHKNFVESEPSNRFVTDDAVIFQLYKPRSPFTHKGKLGKTRIIAGSYGKMGAAVLAVKAAVHCGSGLTVIEAPECGNEILQTSCPEAMFELNGDQYATAFLINENESVGVGPGLGTNPDTAKAFLKFLQDCTQPMVIDADALNIIASNPDSLKMIPKDSILTPHPKEFERLFGSTANSYERVDLAQKMAAELGVTIVLKDHFTQICLPDGSVYYNTTGNAGMAKGGSGDVLLGIITSLLAQKYEPAQAAIFGVWLHGKAGDFAMQKSSVEAMLPTDLISELGSVFKCLSEKKGQIH</sequence>
<comment type="function">
    <text evidence="17">Catalyzes the dehydration of the S-form of NAD(P)HX at the expense of ADP, which is converted to AMP. Together with NAD(P)HX epimerase, which catalyzes the epimerization of the S- and R-forms, the enzyme allows the repair of both epimers of NAD(P)HX, a damaged form of NAD(P)H that is a result of enzymatic or heat-dependent hydration.</text>
</comment>
<evidence type="ECO:0000259" key="20">
    <source>
        <dbReference type="PROSITE" id="PS51383"/>
    </source>
</evidence>
<evidence type="ECO:0000256" key="7">
    <source>
        <dbReference type="ARBA" id="ARBA00022840"/>
    </source>
</evidence>
<feature type="domain" description="YjeF N-terminal" evidence="21">
    <location>
        <begin position="9"/>
        <end position="216"/>
    </location>
</feature>
<dbReference type="NCBIfam" id="TIGR00196">
    <property type="entry name" value="yjeF_cterm"/>
    <property type="match status" value="1"/>
</dbReference>
<dbReference type="NCBIfam" id="TIGR00197">
    <property type="entry name" value="yjeF_nterm"/>
    <property type="match status" value="1"/>
</dbReference>
<evidence type="ECO:0000256" key="6">
    <source>
        <dbReference type="ARBA" id="ARBA00022741"/>
    </source>
</evidence>
<proteinExistence type="inferred from homology"/>
<comment type="catalytic activity">
    <reaction evidence="15 17 19">
        <text>(6S)-NADHX + ADP = AMP + phosphate + NADH + H(+)</text>
        <dbReference type="Rhea" id="RHEA:32223"/>
        <dbReference type="ChEBI" id="CHEBI:15378"/>
        <dbReference type="ChEBI" id="CHEBI:43474"/>
        <dbReference type="ChEBI" id="CHEBI:57945"/>
        <dbReference type="ChEBI" id="CHEBI:64074"/>
        <dbReference type="ChEBI" id="CHEBI:456215"/>
        <dbReference type="ChEBI" id="CHEBI:456216"/>
        <dbReference type="EC" id="4.2.1.136"/>
    </reaction>
</comment>
<comment type="similarity">
    <text evidence="18">Belongs to the NnrE/AIBP family.</text>
</comment>
<feature type="binding site" evidence="17">
    <location>
        <begin position="408"/>
        <end position="412"/>
    </location>
    <ligand>
        <name>AMP</name>
        <dbReference type="ChEBI" id="CHEBI:456215"/>
    </ligand>
</feature>
<dbReference type="InterPro" id="IPR000631">
    <property type="entry name" value="CARKD"/>
</dbReference>
<feature type="binding site" evidence="17">
    <location>
        <position position="438"/>
    </location>
    <ligand>
        <name>(6S)-NADPHX</name>
        <dbReference type="ChEBI" id="CHEBI:64076"/>
    </ligand>
</feature>
<feature type="binding site" evidence="17">
    <location>
        <position position="373"/>
    </location>
    <ligand>
        <name>(6S)-NADPHX</name>
        <dbReference type="ChEBI" id="CHEBI:64076"/>
    </ligand>
</feature>
<accession>A0ABR8WPZ7</accession>
<comment type="catalytic activity">
    <reaction evidence="16 17 19">
        <text>(6S)-NADPHX + ADP = AMP + phosphate + NADPH + H(+)</text>
        <dbReference type="Rhea" id="RHEA:32235"/>
        <dbReference type="ChEBI" id="CHEBI:15378"/>
        <dbReference type="ChEBI" id="CHEBI:43474"/>
        <dbReference type="ChEBI" id="CHEBI:57783"/>
        <dbReference type="ChEBI" id="CHEBI:64076"/>
        <dbReference type="ChEBI" id="CHEBI:456215"/>
        <dbReference type="ChEBI" id="CHEBI:456216"/>
        <dbReference type="EC" id="4.2.1.136"/>
    </reaction>
</comment>
<dbReference type="SUPFAM" id="SSF64153">
    <property type="entry name" value="YjeF N-terminal domain-like"/>
    <property type="match status" value="1"/>
</dbReference>
<dbReference type="PANTHER" id="PTHR12592:SF0">
    <property type="entry name" value="ATP-DEPENDENT (S)-NAD(P)H-HYDRATE DEHYDRATASE"/>
    <property type="match status" value="1"/>
</dbReference>
<keyword evidence="6 17" id="KW-0547">Nucleotide-binding</keyword>
<comment type="catalytic activity">
    <reaction evidence="1 18 19">
        <text>(6R)-NADHX = (6S)-NADHX</text>
        <dbReference type="Rhea" id="RHEA:32215"/>
        <dbReference type="ChEBI" id="CHEBI:64074"/>
        <dbReference type="ChEBI" id="CHEBI:64075"/>
        <dbReference type="EC" id="5.1.99.6"/>
    </reaction>
</comment>
<keyword evidence="12 17" id="KW-0456">Lyase</keyword>
<evidence type="ECO:0000256" key="3">
    <source>
        <dbReference type="ARBA" id="ARBA00006001"/>
    </source>
</evidence>
<dbReference type="EC" id="5.1.99.6" evidence="19"/>
<dbReference type="EMBL" id="JACSPS010000004">
    <property type="protein sequence ID" value="MBD8018958.1"/>
    <property type="molecule type" value="Genomic_DNA"/>
</dbReference>
<comment type="similarity">
    <text evidence="3 19">In the N-terminal section; belongs to the NnrE/AIBP family.</text>
</comment>
<dbReference type="Pfam" id="PF03853">
    <property type="entry name" value="YjeF_N"/>
    <property type="match status" value="1"/>
</dbReference>
<organism evidence="22 23">
    <name type="scientific">Kaistella pullorum</name>
    <dbReference type="NCBI Taxonomy" id="2763074"/>
    <lineage>
        <taxon>Bacteria</taxon>
        <taxon>Pseudomonadati</taxon>
        <taxon>Bacteroidota</taxon>
        <taxon>Flavobacteriia</taxon>
        <taxon>Flavobacteriales</taxon>
        <taxon>Weeksellaceae</taxon>
        <taxon>Chryseobacterium group</taxon>
        <taxon>Kaistella</taxon>
    </lineage>
</organism>
<dbReference type="PROSITE" id="PS51385">
    <property type="entry name" value="YJEF_N"/>
    <property type="match status" value="1"/>
</dbReference>
<dbReference type="RefSeq" id="WP_251834154.1">
    <property type="nucleotide sequence ID" value="NZ_JACSPS010000004.1"/>
</dbReference>
<dbReference type="Pfam" id="PF01256">
    <property type="entry name" value="Carb_kinase"/>
    <property type="match status" value="1"/>
</dbReference>
<reference evidence="22 23" key="1">
    <citation type="submission" date="2020-08" db="EMBL/GenBank/DDBJ databases">
        <title>A Genomic Blueprint of the Chicken Gut Microbiome.</title>
        <authorList>
            <person name="Gilroy R."/>
            <person name="Ravi A."/>
            <person name="Getino M."/>
            <person name="Pursley I."/>
            <person name="Horton D.L."/>
            <person name="Alikhan N.-F."/>
            <person name="Baker D."/>
            <person name="Gharbi K."/>
            <person name="Hall N."/>
            <person name="Watson M."/>
            <person name="Adriaenssens E.M."/>
            <person name="Foster-Nyarko E."/>
            <person name="Jarju S."/>
            <person name="Secka A."/>
            <person name="Antonio M."/>
            <person name="Oren A."/>
            <person name="Chaudhuri R."/>
            <person name="La Ragione R.M."/>
            <person name="Hildebrand F."/>
            <person name="Pallen M.J."/>
        </authorList>
    </citation>
    <scope>NUCLEOTIDE SEQUENCE [LARGE SCALE GENOMIC DNA]</scope>
    <source>
        <strain evidence="22 23">Sa1CVA4</strain>
    </source>
</reference>
<evidence type="ECO:0000256" key="9">
    <source>
        <dbReference type="ARBA" id="ARBA00022958"/>
    </source>
</evidence>
<dbReference type="PIRSF" id="PIRSF017184">
    <property type="entry name" value="Nnr"/>
    <property type="match status" value="1"/>
</dbReference>
<comment type="caution">
    <text evidence="22">The sequence shown here is derived from an EMBL/GenBank/DDBJ whole genome shotgun (WGS) entry which is preliminary data.</text>
</comment>
<feature type="binding site" evidence="18">
    <location>
        <position position="140"/>
    </location>
    <ligand>
        <name>(6S)-NADPHX</name>
        <dbReference type="ChEBI" id="CHEBI:64076"/>
    </ligand>
</feature>
<comment type="function">
    <text evidence="14 19">Bifunctional enzyme that catalyzes the epimerization of the S- and R-forms of NAD(P)HX and the dehydration of the S-form of NAD(P)HX at the expense of ADP, which is converted to AMP. This allows the repair of both epimers of NAD(P)HX, a damaged form of NAD(P)H that is a result of enzymatic or heat-dependent hydration.</text>
</comment>
<evidence type="ECO:0000256" key="12">
    <source>
        <dbReference type="ARBA" id="ARBA00023239"/>
    </source>
</evidence>
<name>A0ABR8WPZ7_9FLAO</name>
<dbReference type="HAMAP" id="MF_01966">
    <property type="entry name" value="NADHX_epimerase"/>
    <property type="match status" value="1"/>
</dbReference>
<feature type="binding site" evidence="18">
    <location>
        <begin position="129"/>
        <end position="135"/>
    </location>
    <ligand>
        <name>(6S)-NADPHX</name>
        <dbReference type="ChEBI" id="CHEBI:64076"/>
    </ligand>
</feature>
<keyword evidence="9 18" id="KW-0630">Potassium</keyword>
<keyword evidence="13" id="KW-0511">Multifunctional enzyme</keyword>
<feature type="binding site" evidence="17">
    <location>
        <position position="322"/>
    </location>
    <ligand>
        <name>(6S)-NADPHX</name>
        <dbReference type="ChEBI" id="CHEBI:64076"/>
    </ligand>
</feature>
<feature type="binding site" evidence="18">
    <location>
        <position position="58"/>
    </location>
    <ligand>
        <name>K(+)</name>
        <dbReference type="ChEBI" id="CHEBI:29103"/>
    </ligand>
</feature>
<dbReference type="Gene3D" id="3.40.50.10260">
    <property type="entry name" value="YjeF N-terminal domain"/>
    <property type="match status" value="1"/>
</dbReference>
<dbReference type="PROSITE" id="PS51383">
    <property type="entry name" value="YJEF_C_3"/>
    <property type="match status" value="1"/>
</dbReference>
<feature type="binding site" evidence="18">
    <location>
        <position position="161"/>
    </location>
    <ligand>
        <name>K(+)</name>
        <dbReference type="ChEBI" id="CHEBI:29103"/>
    </ligand>
</feature>
<evidence type="ECO:0000256" key="5">
    <source>
        <dbReference type="ARBA" id="ARBA00022723"/>
    </source>
</evidence>
<evidence type="ECO:0000256" key="15">
    <source>
        <dbReference type="ARBA" id="ARBA00048238"/>
    </source>
</evidence>
<comment type="similarity">
    <text evidence="4 19">In the C-terminal section; belongs to the NnrD/CARKD family.</text>
</comment>
<dbReference type="SUPFAM" id="SSF53613">
    <property type="entry name" value="Ribokinase-like"/>
    <property type="match status" value="1"/>
</dbReference>
<feature type="binding site" evidence="17">
    <location>
        <position position="261"/>
    </location>
    <ligand>
        <name>(6S)-NADPHX</name>
        <dbReference type="ChEBI" id="CHEBI:64076"/>
    </ligand>
</feature>
<evidence type="ECO:0000259" key="21">
    <source>
        <dbReference type="PROSITE" id="PS51385"/>
    </source>
</evidence>
<comment type="cofactor">
    <cofactor evidence="18 19">
        <name>K(+)</name>
        <dbReference type="ChEBI" id="CHEBI:29103"/>
    </cofactor>
    <text evidence="18 19">Binds 1 potassium ion per subunit.</text>
</comment>
<evidence type="ECO:0000256" key="14">
    <source>
        <dbReference type="ARBA" id="ARBA00025153"/>
    </source>
</evidence>
<evidence type="ECO:0000256" key="19">
    <source>
        <dbReference type="PIRNR" id="PIRNR017184"/>
    </source>
</evidence>
<keyword evidence="23" id="KW-1185">Reference proteome</keyword>
<evidence type="ECO:0000256" key="11">
    <source>
        <dbReference type="ARBA" id="ARBA00023235"/>
    </source>
</evidence>
<dbReference type="InterPro" id="IPR030677">
    <property type="entry name" value="Nnr"/>
</dbReference>
<evidence type="ECO:0000256" key="18">
    <source>
        <dbReference type="HAMAP-Rule" id="MF_01966"/>
    </source>
</evidence>
<dbReference type="CDD" id="cd01171">
    <property type="entry name" value="YXKO-related"/>
    <property type="match status" value="1"/>
</dbReference>
<dbReference type="PANTHER" id="PTHR12592">
    <property type="entry name" value="ATP-DEPENDENT (S)-NAD(P)H-HYDRATE DEHYDRATASE FAMILY MEMBER"/>
    <property type="match status" value="1"/>
</dbReference>
<evidence type="ECO:0000256" key="1">
    <source>
        <dbReference type="ARBA" id="ARBA00000013"/>
    </source>
</evidence>
<dbReference type="Proteomes" id="UP000626242">
    <property type="component" value="Unassembled WGS sequence"/>
</dbReference>
<comment type="subunit">
    <text evidence="17">Homotetramer.</text>
</comment>
<dbReference type="EC" id="4.2.1.136" evidence="19"/>
<gene>
    <name evidence="18" type="primary">nnrE</name>
    <name evidence="17" type="synonym">nnrD</name>
    <name evidence="22" type="ORF">H9628_10785</name>
</gene>
<feature type="binding site" evidence="18">
    <location>
        <begin position="57"/>
        <end position="61"/>
    </location>
    <ligand>
        <name>(6S)-NADPHX</name>
        <dbReference type="ChEBI" id="CHEBI:64076"/>
    </ligand>
</feature>
<dbReference type="InterPro" id="IPR036652">
    <property type="entry name" value="YjeF_N_dom_sf"/>
</dbReference>
<dbReference type="Gene3D" id="3.40.1190.20">
    <property type="match status" value="1"/>
</dbReference>
<keyword evidence="8 17" id="KW-0521">NADP</keyword>
<dbReference type="InterPro" id="IPR029056">
    <property type="entry name" value="Ribokinase-like"/>
</dbReference>
<evidence type="ECO:0000313" key="23">
    <source>
        <dbReference type="Proteomes" id="UP000626242"/>
    </source>
</evidence>
<comment type="cofactor">
    <cofactor evidence="17">
        <name>Mg(2+)</name>
        <dbReference type="ChEBI" id="CHEBI:18420"/>
    </cofactor>
</comment>
<feature type="binding site" evidence="18">
    <location>
        <position position="158"/>
    </location>
    <ligand>
        <name>(6S)-NADPHX</name>
        <dbReference type="ChEBI" id="CHEBI:64076"/>
    </ligand>
</feature>
<evidence type="ECO:0000256" key="2">
    <source>
        <dbReference type="ARBA" id="ARBA00000909"/>
    </source>
</evidence>
<comment type="function">
    <text evidence="18">Catalyzes the epimerization of the S- and R-forms of NAD(P)HX, a damaged form of NAD(P)H that is a result of enzymatic or heat-dependent hydration. This is a prerequisite for the S-specific NAD(P)H-hydrate dehydratase to allow the repair of both epimers of NAD(P)HX.</text>
</comment>
<evidence type="ECO:0000256" key="8">
    <source>
        <dbReference type="ARBA" id="ARBA00022857"/>
    </source>
</evidence>
<evidence type="ECO:0000313" key="22">
    <source>
        <dbReference type="EMBL" id="MBD8018958.1"/>
    </source>
</evidence>
<protein>
    <recommendedName>
        <fullName evidence="19">Bifunctional NAD(P)H-hydrate repair enzyme</fullName>
    </recommendedName>
    <alternativeName>
        <fullName evidence="19">Nicotinamide nucleotide repair protein</fullName>
    </alternativeName>
    <domain>
        <recommendedName>
            <fullName evidence="19">ADP-dependent (S)-NAD(P)H-hydrate dehydratase</fullName>
            <ecNumber evidence="19">4.2.1.136</ecNumber>
        </recommendedName>
        <alternativeName>
            <fullName evidence="19">ADP-dependent NAD(P)HX dehydratase</fullName>
        </alternativeName>
    </domain>
    <domain>
        <recommendedName>
            <fullName evidence="19">NAD(P)H-hydrate epimerase</fullName>
            <ecNumber evidence="19">5.1.99.6</ecNumber>
        </recommendedName>
    </domain>
</protein>
<feature type="domain" description="YjeF C-terminal" evidence="20">
    <location>
        <begin position="226"/>
        <end position="497"/>
    </location>
</feature>
<evidence type="ECO:0000256" key="4">
    <source>
        <dbReference type="ARBA" id="ARBA00009524"/>
    </source>
</evidence>